<feature type="binding site" evidence="6 8">
    <location>
        <begin position="342"/>
        <end position="345"/>
    </location>
    <ligand>
        <name>ATP</name>
        <dbReference type="ChEBI" id="CHEBI:30616"/>
    </ligand>
</feature>
<dbReference type="InterPro" id="IPR002317">
    <property type="entry name" value="Ser-tRNA-ligase_type_1"/>
</dbReference>
<feature type="domain" description="Aminoacyl-transfer RNA synthetases class-II family profile" evidence="10">
    <location>
        <begin position="126"/>
        <end position="402"/>
    </location>
</feature>
<dbReference type="NCBIfam" id="TIGR00414">
    <property type="entry name" value="serS"/>
    <property type="match status" value="1"/>
</dbReference>
<evidence type="ECO:0000313" key="12">
    <source>
        <dbReference type="Proteomes" id="UP000230843"/>
    </source>
</evidence>
<keyword evidence="1 6" id="KW-0436">Ligase</keyword>
<comment type="function">
    <text evidence="6">Catalyzes the attachment of serine to tRNA(Ser). Is also able to aminoacylate tRNA(Sec) with serine, to form the misacylated tRNA L-seryl-tRNA(Sec), which will be further converted into selenocysteinyl-tRNA(Sec).</text>
</comment>
<dbReference type="GO" id="GO:0004828">
    <property type="term" value="F:serine-tRNA ligase activity"/>
    <property type="evidence" value="ECO:0007669"/>
    <property type="project" value="UniProtKB-UniRule"/>
</dbReference>
<feature type="binding site" evidence="7">
    <location>
        <position position="221"/>
    </location>
    <ligand>
        <name>L-serine</name>
        <dbReference type="ChEBI" id="CHEBI:33384"/>
    </ligand>
</feature>
<dbReference type="AlphaFoldDB" id="A0A2M7Z6T0"/>
<dbReference type="EMBL" id="PFVJ01000051">
    <property type="protein sequence ID" value="PJA89782.1"/>
    <property type="molecule type" value="Genomic_DNA"/>
</dbReference>
<dbReference type="GO" id="GO:0005737">
    <property type="term" value="C:cytoplasm"/>
    <property type="evidence" value="ECO:0007669"/>
    <property type="project" value="UniProtKB-SubCell"/>
</dbReference>
<dbReference type="SUPFAM" id="SSF55681">
    <property type="entry name" value="Class II aaRS and biotin synthetases"/>
    <property type="match status" value="1"/>
</dbReference>
<dbReference type="Pfam" id="PF02403">
    <property type="entry name" value="Seryl_tRNA_N"/>
    <property type="match status" value="1"/>
</dbReference>
<comment type="domain">
    <text evidence="6">Consists of two distinct domains, a catalytic core and a N-terminal extension that is involved in tRNA binding.</text>
</comment>
<feature type="coiled-coil region" evidence="9">
    <location>
        <begin position="60"/>
        <end position="94"/>
    </location>
</feature>
<dbReference type="InterPro" id="IPR042103">
    <property type="entry name" value="SerRS_1_N_sf"/>
</dbReference>
<dbReference type="CDD" id="cd00770">
    <property type="entry name" value="SerRS_core"/>
    <property type="match status" value="1"/>
</dbReference>
<dbReference type="PROSITE" id="PS50862">
    <property type="entry name" value="AA_TRNA_LIGASE_II"/>
    <property type="match status" value="1"/>
</dbReference>
<dbReference type="Gene3D" id="3.30.930.10">
    <property type="entry name" value="Bira Bifunctional Protein, Domain 2"/>
    <property type="match status" value="1"/>
</dbReference>
<dbReference type="InterPro" id="IPR010978">
    <property type="entry name" value="tRNA-bd_arm"/>
</dbReference>
<feature type="binding site" evidence="8">
    <location>
        <begin position="268"/>
        <end position="271"/>
    </location>
    <ligand>
        <name>ATP</name>
        <dbReference type="ChEBI" id="CHEBI:30616"/>
    </ligand>
</feature>
<dbReference type="PANTHER" id="PTHR11778">
    <property type="entry name" value="SERYL-TRNA SYNTHETASE"/>
    <property type="match status" value="1"/>
</dbReference>
<keyword evidence="4 6" id="KW-0648">Protein biosynthesis</keyword>
<dbReference type="GO" id="GO:0005524">
    <property type="term" value="F:ATP binding"/>
    <property type="evidence" value="ECO:0007669"/>
    <property type="project" value="UniProtKB-UniRule"/>
</dbReference>
<name>A0A2M7Z6T0_9BACT</name>
<evidence type="ECO:0000256" key="9">
    <source>
        <dbReference type="SAM" id="Coils"/>
    </source>
</evidence>
<evidence type="ECO:0000256" key="7">
    <source>
        <dbReference type="PIRSR" id="PIRSR001529-1"/>
    </source>
</evidence>
<comment type="similarity">
    <text evidence="6">Belongs to the class-II aminoacyl-tRNA synthetase family. Type-1 seryl-tRNA synthetase subfamily.</text>
</comment>
<dbReference type="InterPro" id="IPR002314">
    <property type="entry name" value="aa-tRNA-synt_IIb"/>
</dbReference>
<dbReference type="InterPro" id="IPR015866">
    <property type="entry name" value="Ser-tRNA-synth_1_N"/>
</dbReference>
<dbReference type="Gene3D" id="1.10.287.40">
    <property type="entry name" value="Serine-tRNA synthetase, tRNA binding domain"/>
    <property type="match status" value="1"/>
</dbReference>
<evidence type="ECO:0000256" key="6">
    <source>
        <dbReference type="HAMAP-Rule" id="MF_00176"/>
    </source>
</evidence>
<dbReference type="UniPathway" id="UPA00906">
    <property type="reaction ID" value="UER00895"/>
</dbReference>
<comment type="subcellular location">
    <subcellularLocation>
        <location evidence="6">Cytoplasm</location>
    </subcellularLocation>
</comment>
<dbReference type="PRINTS" id="PR00981">
    <property type="entry name" value="TRNASYNTHSER"/>
</dbReference>
<dbReference type="PIRSF" id="PIRSF001529">
    <property type="entry name" value="Ser-tRNA-synth_IIa"/>
    <property type="match status" value="1"/>
</dbReference>
<evidence type="ECO:0000256" key="1">
    <source>
        <dbReference type="ARBA" id="ARBA00022598"/>
    </source>
</evidence>
<keyword evidence="3 6" id="KW-0067">ATP-binding</keyword>
<keyword evidence="9" id="KW-0175">Coiled coil</keyword>
<comment type="subunit">
    <text evidence="6">Homodimer. The tRNA molecule binds across the dimer.</text>
</comment>
<evidence type="ECO:0000256" key="4">
    <source>
        <dbReference type="ARBA" id="ARBA00022917"/>
    </source>
</evidence>
<protein>
    <recommendedName>
        <fullName evidence="6">Serine--tRNA ligase</fullName>
        <ecNumber evidence="6">6.1.1.11</ecNumber>
    </recommendedName>
    <alternativeName>
        <fullName evidence="6">Seryl-tRNA synthetase</fullName>
        <shortName evidence="6">SerRS</shortName>
    </alternativeName>
    <alternativeName>
        <fullName evidence="6">Seryl-tRNA(Ser/Sec) synthetase</fullName>
    </alternativeName>
</protein>
<gene>
    <name evidence="6" type="primary">serS</name>
    <name evidence="11" type="ORF">CO137_02460</name>
</gene>
<dbReference type="EC" id="6.1.1.11" evidence="6"/>
<evidence type="ECO:0000256" key="8">
    <source>
        <dbReference type="PIRSR" id="PIRSR001529-2"/>
    </source>
</evidence>
<feature type="binding site" evidence="6 7">
    <location>
        <position position="275"/>
    </location>
    <ligand>
        <name>L-serine</name>
        <dbReference type="ChEBI" id="CHEBI:33384"/>
    </ligand>
</feature>
<proteinExistence type="inferred from homology"/>
<evidence type="ECO:0000313" key="11">
    <source>
        <dbReference type="EMBL" id="PJA89782.1"/>
    </source>
</evidence>
<accession>A0A2M7Z6T0</accession>
<dbReference type="Pfam" id="PF00587">
    <property type="entry name" value="tRNA-synt_2b"/>
    <property type="match status" value="1"/>
</dbReference>
<dbReference type="InterPro" id="IPR006195">
    <property type="entry name" value="aa-tRNA-synth_II"/>
</dbReference>
<feature type="binding site" evidence="6">
    <location>
        <position position="268"/>
    </location>
    <ligand>
        <name>ATP</name>
        <dbReference type="ChEBI" id="CHEBI:30616"/>
    </ligand>
</feature>
<feature type="binding site" evidence="7">
    <location>
        <position position="252"/>
    </location>
    <ligand>
        <name>L-serine</name>
        <dbReference type="ChEBI" id="CHEBI:33384"/>
    </ligand>
</feature>
<feature type="site" description="Important for serine binding" evidence="7">
    <location>
        <position position="377"/>
    </location>
</feature>
<evidence type="ECO:0000259" key="10">
    <source>
        <dbReference type="PROSITE" id="PS50862"/>
    </source>
</evidence>
<comment type="pathway">
    <text evidence="6">Aminoacyl-tRNA biosynthesis; selenocysteinyl-tRNA(Sec) biosynthesis; L-seryl-tRNA(Sec) from L-serine and tRNA(Sec): step 1/1.</text>
</comment>
<organism evidence="11 12">
    <name type="scientific">Candidatus Magasanikbacteria bacterium CG_4_9_14_3_um_filter_32_9</name>
    <dbReference type="NCBI Taxonomy" id="1974644"/>
    <lineage>
        <taxon>Bacteria</taxon>
        <taxon>Candidatus Magasanikiibacteriota</taxon>
    </lineage>
</organism>
<evidence type="ECO:0000256" key="5">
    <source>
        <dbReference type="ARBA" id="ARBA00023146"/>
    </source>
</evidence>
<feature type="binding site" evidence="7">
    <location>
        <position position="375"/>
    </location>
    <ligand>
        <name>L-serine</name>
        <dbReference type="ChEBI" id="CHEBI:33384"/>
    </ligand>
</feature>
<dbReference type="GO" id="GO:0006434">
    <property type="term" value="P:seryl-tRNA aminoacylation"/>
    <property type="evidence" value="ECO:0007669"/>
    <property type="project" value="UniProtKB-UniRule"/>
</dbReference>
<evidence type="ECO:0000256" key="2">
    <source>
        <dbReference type="ARBA" id="ARBA00022741"/>
    </source>
</evidence>
<feature type="binding site" evidence="6 8">
    <location>
        <begin position="252"/>
        <end position="254"/>
    </location>
    <ligand>
        <name>ATP</name>
        <dbReference type="ChEBI" id="CHEBI:30616"/>
    </ligand>
</feature>
<comment type="catalytic activity">
    <reaction evidence="6">
        <text>tRNA(Ser) + L-serine + ATP = L-seryl-tRNA(Ser) + AMP + diphosphate + H(+)</text>
        <dbReference type="Rhea" id="RHEA:12292"/>
        <dbReference type="Rhea" id="RHEA-COMP:9669"/>
        <dbReference type="Rhea" id="RHEA-COMP:9703"/>
        <dbReference type="ChEBI" id="CHEBI:15378"/>
        <dbReference type="ChEBI" id="CHEBI:30616"/>
        <dbReference type="ChEBI" id="CHEBI:33019"/>
        <dbReference type="ChEBI" id="CHEBI:33384"/>
        <dbReference type="ChEBI" id="CHEBI:78442"/>
        <dbReference type="ChEBI" id="CHEBI:78533"/>
        <dbReference type="ChEBI" id="CHEBI:456215"/>
        <dbReference type="EC" id="6.1.1.11"/>
    </reaction>
</comment>
<dbReference type="InterPro" id="IPR033729">
    <property type="entry name" value="SerRS_core"/>
</dbReference>
<reference evidence="12" key="1">
    <citation type="submission" date="2017-09" db="EMBL/GenBank/DDBJ databases">
        <title>Depth-based differentiation of microbial function through sediment-hosted aquifers and enrichment of novel symbionts in the deep terrestrial subsurface.</title>
        <authorList>
            <person name="Probst A.J."/>
            <person name="Ladd B."/>
            <person name="Jarett J.K."/>
            <person name="Geller-Mcgrath D.E."/>
            <person name="Sieber C.M.K."/>
            <person name="Emerson J.B."/>
            <person name="Anantharaman K."/>
            <person name="Thomas B.C."/>
            <person name="Malmstrom R."/>
            <person name="Stieglmeier M."/>
            <person name="Klingl A."/>
            <person name="Woyke T."/>
            <person name="Ryan C.M."/>
            <person name="Banfield J.F."/>
        </authorList>
    </citation>
    <scope>NUCLEOTIDE SEQUENCE [LARGE SCALE GENOMIC DNA]</scope>
</reference>
<evidence type="ECO:0000256" key="3">
    <source>
        <dbReference type="ARBA" id="ARBA00022840"/>
    </source>
</evidence>
<dbReference type="InterPro" id="IPR045864">
    <property type="entry name" value="aa-tRNA-synth_II/BPL/LPL"/>
</dbReference>
<sequence>MLDINFIRQNVEIVKQSIKDRLINLDIDKLLSADDKRREIIIRLEEKRAFKNNSSKTKPTSEEIEELKNLGLEIKKLETELEFVEIEYSRLIKQVPNLIHPDAPRGGEEEFKVLQTIGKIPEFDFDVKNHSELMENLNIVDFERGAKIAGSKFYFLKNDAVLLERALISYGLEVLQNYGFDLMITPDLAKDEILEGAGFNPRGDEDQIYKIEKEDLNLIGTAEIPLAGYHSNEIVNLSNGPIKYAGLSHCFRKEAGAYGRTSKGLYRVHQFNKLEMFVFCKPEDSEKVHLELLEIEQKICNGLDFPYRIIDTASGDLGSPAYRKYDLEAYMNMVGENGGYGEITSASNCTDYQARRLNIKYKKEDGSTEFVHTLNGTAIVTSRFPIAIIENFQQEDGSILIPKVLQKYLGKEKIERK</sequence>
<feature type="binding site" evidence="6">
    <location>
        <position position="377"/>
    </location>
    <ligand>
        <name>L-serine</name>
        <dbReference type="ChEBI" id="CHEBI:33384"/>
    </ligand>
</feature>
<dbReference type="SUPFAM" id="SSF46589">
    <property type="entry name" value="tRNA-binding arm"/>
    <property type="match status" value="1"/>
</dbReference>
<dbReference type="HAMAP" id="MF_00176">
    <property type="entry name" value="Ser_tRNA_synth_type1"/>
    <property type="match status" value="1"/>
</dbReference>
<keyword evidence="5 6" id="KW-0030">Aminoacyl-tRNA synthetase</keyword>
<feature type="binding site" evidence="6">
    <location>
        <begin position="221"/>
        <end position="223"/>
    </location>
    <ligand>
        <name>L-serine</name>
        <dbReference type="ChEBI" id="CHEBI:33384"/>
    </ligand>
</feature>
<keyword evidence="2 6" id="KW-0547">Nucleotide-binding</keyword>
<comment type="caution">
    <text evidence="11">The sequence shown here is derived from an EMBL/GenBank/DDBJ whole genome shotgun (WGS) entry which is preliminary data.</text>
</comment>
<keyword evidence="6" id="KW-0963">Cytoplasm</keyword>
<comment type="catalytic activity">
    <reaction evidence="6">
        <text>tRNA(Sec) + L-serine + ATP = L-seryl-tRNA(Sec) + AMP + diphosphate + H(+)</text>
        <dbReference type="Rhea" id="RHEA:42580"/>
        <dbReference type="Rhea" id="RHEA-COMP:9742"/>
        <dbReference type="Rhea" id="RHEA-COMP:10128"/>
        <dbReference type="ChEBI" id="CHEBI:15378"/>
        <dbReference type="ChEBI" id="CHEBI:30616"/>
        <dbReference type="ChEBI" id="CHEBI:33019"/>
        <dbReference type="ChEBI" id="CHEBI:33384"/>
        <dbReference type="ChEBI" id="CHEBI:78442"/>
        <dbReference type="ChEBI" id="CHEBI:78533"/>
        <dbReference type="ChEBI" id="CHEBI:456215"/>
        <dbReference type="EC" id="6.1.1.11"/>
    </reaction>
</comment>
<dbReference type="GO" id="GO:0016260">
    <property type="term" value="P:selenocysteine biosynthetic process"/>
    <property type="evidence" value="ECO:0007669"/>
    <property type="project" value="UniProtKB-UniRule"/>
</dbReference>
<dbReference type="Proteomes" id="UP000230843">
    <property type="component" value="Unassembled WGS sequence"/>
</dbReference>